<proteinExistence type="predicted"/>
<accession>A0A1W5CYZ5</accession>
<sequence>MGVGSASKGTPLAVAPMTGGTVKSESGFSSAIDADFVGTGADYIHNDPSGKHMRLNAHQVIKGKSGSMIYLNYTGVVDITPELGAILGGIPDAKSTPFGNSFIEMRFETGDEKFKELETSTFVGAERFIVEKDKPVVVEYKLSKVLAGK</sequence>
<evidence type="ECO:0000313" key="2">
    <source>
        <dbReference type="Proteomes" id="UP000192927"/>
    </source>
</evidence>
<dbReference type="Pfam" id="PF11578">
    <property type="entry name" value="DUF3237"/>
    <property type="match status" value="1"/>
</dbReference>
<organism evidence="1 2">
    <name type="scientific">Lasallia pustulata</name>
    <dbReference type="NCBI Taxonomy" id="136370"/>
    <lineage>
        <taxon>Eukaryota</taxon>
        <taxon>Fungi</taxon>
        <taxon>Dikarya</taxon>
        <taxon>Ascomycota</taxon>
        <taxon>Pezizomycotina</taxon>
        <taxon>Lecanoromycetes</taxon>
        <taxon>OSLEUM clade</taxon>
        <taxon>Umbilicariomycetidae</taxon>
        <taxon>Umbilicariales</taxon>
        <taxon>Umbilicariaceae</taxon>
        <taxon>Lasallia</taxon>
    </lineage>
</organism>
<name>A0A1W5CYZ5_9LECA</name>
<protein>
    <submittedName>
        <fullName evidence="1">Uncharacterized protein</fullName>
    </submittedName>
</protein>
<evidence type="ECO:0000313" key="1">
    <source>
        <dbReference type="EMBL" id="SLM35965.1"/>
    </source>
</evidence>
<dbReference type="EMBL" id="FWEW01000866">
    <property type="protein sequence ID" value="SLM35965.1"/>
    <property type="molecule type" value="Genomic_DNA"/>
</dbReference>
<keyword evidence="2" id="KW-1185">Reference proteome</keyword>
<dbReference type="AlphaFoldDB" id="A0A1W5CYZ5"/>
<reference evidence="2" key="1">
    <citation type="submission" date="2017-03" db="EMBL/GenBank/DDBJ databases">
        <authorList>
            <person name="Sharma R."/>
            <person name="Thines M."/>
        </authorList>
    </citation>
    <scope>NUCLEOTIDE SEQUENCE [LARGE SCALE GENOMIC DNA]</scope>
</reference>
<dbReference type="Gene3D" id="2.40.160.20">
    <property type="match status" value="1"/>
</dbReference>
<dbReference type="Proteomes" id="UP000192927">
    <property type="component" value="Unassembled WGS sequence"/>
</dbReference>